<dbReference type="Gene3D" id="1.20.120.310">
    <property type="entry name" value="ERV/ALR sulfhydryl oxidase domain"/>
    <property type="match status" value="1"/>
</dbReference>
<evidence type="ECO:0000256" key="2">
    <source>
        <dbReference type="ARBA" id="ARBA00004569"/>
    </source>
</evidence>
<evidence type="ECO:0000256" key="3">
    <source>
        <dbReference type="ARBA" id="ARBA00022630"/>
    </source>
</evidence>
<protein>
    <recommendedName>
        <fullName evidence="9">Sulfhydryl oxidase</fullName>
        <ecNumber evidence="9">1.8.3.2</ecNumber>
    </recommendedName>
</protein>
<evidence type="ECO:0000256" key="8">
    <source>
        <dbReference type="ARBA" id="ARBA00048864"/>
    </source>
</evidence>
<dbReference type="PANTHER" id="PTHR12645:SF0">
    <property type="entry name" value="FAD-LINKED SULFHYDRYL OXIDASE ALR"/>
    <property type="match status" value="1"/>
</dbReference>
<dbReference type="InterPro" id="IPR017905">
    <property type="entry name" value="ERV/ALR_sulphydryl_oxidase"/>
</dbReference>
<keyword evidence="4 9" id="KW-0274">FAD</keyword>
<name>A0A8D8Z9K2_9HEMI</name>
<dbReference type="GO" id="GO:0050660">
    <property type="term" value="F:flavin adenine dinucleotide binding"/>
    <property type="evidence" value="ECO:0007669"/>
    <property type="project" value="TreeGrafter"/>
</dbReference>
<dbReference type="EMBL" id="HBUF01114605">
    <property type="protein sequence ID" value="CAG6640914.1"/>
    <property type="molecule type" value="Transcribed_RNA"/>
</dbReference>
<feature type="domain" description="ERV/ALR sulfhydryl oxidase" evidence="10">
    <location>
        <begin position="12"/>
        <end position="112"/>
    </location>
</feature>
<evidence type="ECO:0000256" key="6">
    <source>
        <dbReference type="ARBA" id="ARBA00023128"/>
    </source>
</evidence>
<dbReference type="EMBL" id="HBUF01629895">
    <property type="protein sequence ID" value="CAG6782977.1"/>
    <property type="molecule type" value="Transcribed_RNA"/>
</dbReference>
<evidence type="ECO:0000256" key="7">
    <source>
        <dbReference type="ARBA" id="ARBA00023157"/>
    </source>
</evidence>
<accession>A0A8D8Z9K2</accession>
<evidence type="ECO:0000256" key="9">
    <source>
        <dbReference type="RuleBase" id="RU371123"/>
    </source>
</evidence>
<evidence type="ECO:0000259" key="10">
    <source>
        <dbReference type="PROSITE" id="PS51324"/>
    </source>
</evidence>
<dbReference type="FunFam" id="1.20.120.310:FF:000003">
    <property type="entry name" value="Sulfhydryl oxidase"/>
    <property type="match status" value="1"/>
</dbReference>
<sequence>MTTNLEKIREDCPLDKDQLGYQTWGLLHTMAAYYPEEPTADEEREMKNFFLLLGKFYPCESCARDFSALLKLRPPATSSQRALSTWLCWVHNHVNQKLGKAQFDCSKLDQRWRDGWEDGSCDD</sequence>
<comment type="cofactor">
    <cofactor evidence="1 9">
        <name>FAD</name>
        <dbReference type="ChEBI" id="CHEBI:57692"/>
    </cofactor>
</comment>
<dbReference type="GO" id="GO:0005758">
    <property type="term" value="C:mitochondrial intermembrane space"/>
    <property type="evidence" value="ECO:0007669"/>
    <property type="project" value="UniProtKB-SubCell"/>
</dbReference>
<dbReference type="EMBL" id="HBUF01114606">
    <property type="protein sequence ID" value="CAG6640915.1"/>
    <property type="molecule type" value="Transcribed_RNA"/>
</dbReference>
<dbReference type="AlphaFoldDB" id="A0A8D8Z9K2"/>
<organism evidence="11">
    <name type="scientific">Cacopsylla melanoneura</name>
    <dbReference type="NCBI Taxonomy" id="428564"/>
    <lineage>
        <taxon>Eukaryota</taxon>
        <taxon>Metazoa</taxon>
        <taxon>Ecdysozoa</taxon>
        <taxon>Arthropoda</taxon>
        <taxon>Hexapoda</taxon>
        <taxon>Insecta</taxon>
        <taxon>Pterygota</taxon>
        <taxon>Neoptera</taxon>
        <taxon>Paraneoptera</taxon>
        <taxon>Hemiptera</taxon>
        <taxon>Sternorrhyncha</taxon>
        <taxon>Psylloidea</taxon>
        <taxon>Psyllidae</taxon>
        <taxon>Psyllinae</taxon>
        <taxon>Cacopsylla</taxon>
    </lineage>
</organism>
<evidence type="ECO:0000256" key="4">
    <source>
        <dbReference type="ARBA" id="ARBA00022827"/>
    </source>
</evidence>
<keyword evidence="3 9" id="KW-0285">Flavoprotein</keyword>
<dbReference type="Pfam" id="PF04777">
    <property type="entry name" value="Evr1_Alr"/>
    <property type="match status" value="1"/>
</dbReference>
<keyword evidence="6" id="KW-0496">Mitochondrion</keyword>
<evidence type="ECO:0000256" key="5">
    <source>
        <dbReference type="ARBA" id="ARBA00023002"/>
    </source>
</evidence>
<dbReference type="GO" id="GO:0016971">
    <property type="term" value="F:flavin-dependent sulfhydryl oxidase activity"/>
    <property type="evidence" value="ECO:0007669"/>
    <property type="project" value="InterPro"/>
</dbReference>
<comment type="subcellular location">
    <subcellularLocation>
        <location evidence="2">Mitochondrion intermembrane space</location>
    </subcellularLocation>
</comment>
<dbReference type="EC" id="1.8.3.2" evidence="9"/>
<evidence type="ECO:0000313" key="11">
    <source>
        <dbReference type="EMBL" id="CAG6742915.1"/>
    </source>
</evidence>
<dbReference type="PANTHER" id="PTHR12645">
    <property type="entry name" value="ALR/ERV"/>
    <property type="match status" value="1"/>
</dbReference>
<dbReference type="SUPFAM" id="SSF69000">
    <property type="entry name" value="FAD-dependent thiol oxidase"/>
    <property type="match status" value="1"/>
</dbReference>
<dbReference type="InterPro" id="IPR039799">
    <property type="entry name" value="ALR/ERV"/>
</dbReference>
<keyword evidence="7" id="KW-1015">Disulfide bond</keyword>
<keyword evidence="5 9" id="KW-0560">Oxidoreductase</keyword>
<evidence type="ECO:0000256" key="1">
    <source>
        <dbReference type="ARBA" id="ARBA00001974"/>
    </source>
</evidence>
<comment type="catalytic activity">
    <reaction evidence="8 9">
        <text>2 R'C(R)SH + O2 = R'C(R)S-S(R)CR' + H2O2</text>
        <dbReference type="Rhea" id="RHEA:17357"/>
        <dbReference type="ChEBI" id="CHEBI:15379"/>
        <dbReference type="ChEBI" id="CHEBI:16240"/>
        <dbReference type="ChEBI" id="CHEBI:16520"/>
        <dbReference type="ChEBI" id="CHEBI:17412"/>
        <dbReference type="EC" id="1.8.3.2"/>
    </reaction>
</comment>
<dbReference type="PROSITE" id="PS51324">
    <property type="entry name" value="ERV_ALR"/>
    <property type="match status" value="1"/>
</dbReference>
<dbReference type="EMBL" id="HBUF01292224">
    <property type="protein sequence ID" value="CAG6689463.1"/>
    <property type="molecule type" value="Transcribed_RNA"/>
</dbReference>
<reference evidence="11" key="1">
    <citation type="submission" date="2021-05" db="EMBL/GenBank/DDBJ databases">
        <authorList>
            <person name="Alioto T."/>
            <person name="Alioto T."/>
            <person name="Gomez Garrido J."/>
        </authorList>
    </citation>
    <scope>NUCLEOTIDE SEQUENCE</scope>
</reference>
<proteinExistence type="predicted"/>
<dbReference type="EMBL" id="HBUF01440552">
    <property type="protein sequence ID" value="CAG6742915.1"/>
    <property type="molecule type" value="Transcribed_RNA"/>
</dbReference>
<dbReference type="InterPro" id="IPR036774">
    <property type="entry name" value="ERV/ALR_sulphydryl_oxid_sf"/>
</dbReference>